<dbReference type="PROSITE" id="PS51462">
    <property type="entry name" value="NUDIX"/>
    <property type="match status" value="1"/>
</dbReference>
<gene>
    <name evidence="6" type="ORF">ABC969_06995</name>
</gene>
<comment type="caution">
    <text evidence="6">The sequence shown here is derived from an EMBL/GenBank/DDBJ whole genome shotgun (WGS) entry which is preliminary data.</text>
</comment>
<reference evidence="6 7" key="1">
    <citation type="submission" date="2024-05" db="EMBL/GenBank/DDBJ databases">
        <authorList>
            <person name="Liu Q."/>
            <person name="Xin Y.-H."/>
        </authorList>
    </citation>
    <scope>NUCLEOTIDE SEQUENCE [LARGE SCALE GENOMIC DNA]</scope>
    <source>
        <strain evidence="6 7">CGMCC 1.15349</strain>
    </source>
</reference>
<proteinExistence type="predicted"/>
<dbReference type="PANTHER" id="PTHR12629:SF0">
    <property type="entry name" value="DIPHOSPHOINOSITOL-POLYPHOSPHATE DIPHOSPHATASE"/>
    <property type="match status" value="1"/>
</dbReference>
<comment type="cofactor">
    <cofactor evidence="1">
        <name>Mg(2+)</name>
        <dbReference type="ChEBI" id="CHEBI:18420"/>
    </cofactor>
</comment>
<evidence type="ECO:0000313" key="7">
    <source>
        <dbReference type="Proteomes" id="UP001404104"/>
    </source>
</evidence>
<organism evidence="6 7">
    <name type="scientific">Sphingomonas qilianensis</name>
    <dbReference type="NCBI Taxonomy" id="1736690"/>
    <lineage>
        <taxon>Bacteria</taxon>
        <taxon>Pseudomonadati</taxon>
        <taxon>Pseudomonadota</taxon>
        <taxon>Alphaproteobacteria</taxon>
        <taxon>Sphingomonadales</taxon>
        <taxon>Sphingomonadaceae</taxon>
        <taxon>Sphingomonas</taxon>
    </lineage>
</organism>
<accession>A0ABU9XQU6</accession>
<dbReference type="PANTHER" id="PTHR12629">
    <property type="entry name" value="DIPHOSPHOINOSITOL POLYPHOSPHATE PHOSPHOHYDROLASE"/>
    <property type="match status" value="1"/>
</dbReference>
<dbReference type="InterPro" id="IPR047198">
    <property type="entry name" value="DDP-like_NUDIX"/>
</dbReference>
<evidence type="ECO:0000313" key="6">
    <source>
        <dbReference type="EMBL" id="MEN2786168.1"/>
    </source>
</evidence>
<keyword evidence="2" id="KW-0479">Metal-binding</keyword>
<dbReference type="EMBL" id="JBDIMF010000002">
    <property type="protein sequence ID" value="MEN2786168.1"/>
    <property type="molecule type" value="Genomic_DNA"/>
</dbReference>
<evidence type="ECO:0000259" key="5">
    <source>
        <dbReference type="PROSITE" id="PS51462"/>
    </source>
</evidence>
<dbReference type="CDD" id="cd04666">
    <property type="entry name" value="NUDIX_DIPP2_like_Nudt4"/>
    <property type="match status" value="1"/>
</dbReference>
<keyword evidence="3" id="KW-0378">Hydrolase</keyword>
<evidence type="ECO:0000256" key="1">
    <source>
        <dbReference type="ARBA" id="ARBA00001946"/>
    </source>
</evidence>
<keyword evidence="7" id="KW-1185">Reference proteome</keyword>
<dbReference type="Gene3D" id="3.90.79.10">
    <property type="entry name" value="Nucleoside Triphosphate Pyrophosphohydrolase"/>
    <property type="match status" value="1"/>
</dbReference>
<dbReference type="InterPro" id="IPR000086">
    <property type="entry name" value="NUDIX_hydrolase_dom"/>
</dbReference>
<dbReference type="Pfam" id="PF00293">
    <property type="entry name" value="NUDIX"/>
    <property type="match status" value="1"/>
</dbReference>
<sequence>MRFAFAAYACAMNQVAALPYRIGQVGVEVLLVTSKTRKRWILPKGKVPQDMLAHVAAAREAWEEAGVFGAVMDQPVGSYQQLAKLSDGLTETTIIAAYPLKVSSELESWPEMDLRRRQWWPINRAMAVVTDTGLRAVIEAFSNELVDLPQSE</sequence>
<name>A0ABU9XQU6_9SPHN</name>
<dbReference type="RefSeq" id="WP_345863970.1">
    <property type="nucleotide sequence ID" value="NZ_JBDIMF010000002.1"/>
</dbReference>
<evidence type="ECO:0000256" key="3">
    <source>
        <dbReference type="ARBA" id="ARBA00022801"/>
    </source>
</evidence>
<feature type="domain" description="Nudix hydrolase" evidence="5">
    <location>
        <begin position="12"/>
        <end position="142"/>
    </location>
</feature>
<dbReference type="Proteomes" id="UP001404104">
    <property type="component" value="Unassembled WGS sequence"/>
</dbReference>
<keyword evidence="4" id="KW-0460">Magnesium</keyword>
<evidence type="ECO:0000256" key="4">
    <source>
        <dbReference type="ARBA" id="ARBA00022842"/>
    </source>
</evidence>
<dbReference type="InterPro" id="IPR015797">
    <property type="entry name" value="NUDIX_hydrolase-like_dom_sf"/>
</dbReference>
<protein>
    <submittedName>
        <fullName evidence="6">NUDIX domain-containing protein</fullName>
    </submittedName>
</protein>
<dbReference type="SUPFAM" id="SSF55811">
    <property type="entry name" value="Nudix"/>
    <property type="match status" value="1"/>
</dbReference>
<evidence type="ECO:0000256" key="2">
    <source>
        <dbReference type="ARBA" id="ARBA00022723"/>
    </source>
</evidence>